<keyword evidence="5 18" id="KW-0479">Metal-binding</keyword>
<dbReference type="Proteomes" id="UP000243063">
    <property type="component" value="Chromosome I"/>
</dbReference>
<keyword evidence="9" id="KW-0234">DNA repair</keyword>
<dbReference type="InterPro" id="IPR020476">
    <property type="entry name" value="Nudix_hydrolase"/>
</dbReference>
<dbReference type="PRINTS" id="PR00502">
    <property type="entry name" value="NUDIXFAMILY"/>
</dbReference>
<dbReference type="InterPro" id="IPR047127">
    <property type="entry name" value="MutT-like"/>
</dbReference>
<feature type="binding site" evidence="17">
    <location>
        <position position="119"/>
    </location>
    <ligand>
        <name>8-oxo-dGTP</name>
        <dbReference type="ChEBI" id="CHEBI:77896"/>
    </ligand>
</feature>
<keyword evidence="4" id="KW-0235">DNA replication</keyword>
<evidence type="ECO:0000256" key="17">
    <source>
        <dbReference type="PIRSR" id="PIRSR603561-1"/>
    </source>
</evidence>
<keyword evidence="3" id="KW-0515">Mutator protein</keyword>
<evidence type="ECO:0000256" key="13">
    <source>
        <dbReference type="ARBA" id="ARBA00040794"/>
    </source>
</evidence>
<comment type="catalytic activity">
    <reaction evidence="11">
        <text>8-oxo-GTP + H2O = 8-oxo-GMP + diphosphate + H(+)</text>
        <dbReference type="Rhea" id="RHEA:67616"/>
        <dbReference type="ChEBI" id="CHEBI:15377"/>
        <dbReference type="ChEBI" id="CHEBI:15378"/>
        <dbReference type="ChEBI" id="CHEBI:33019"/>
        <dbReference type="ChEBI" id="CHEBI:143553"/>
        <dbReference type="ChEBI" id="CHEBI:145694"/>
    </reaction>
</comment>
<accession>A0A1H2DY08</accession>
<comment type="catalytic activity">
    <reaction evidence="10">
        <text>8-oxo-dGTP + H2O = 8-oxo-dGMP + diphosphate + H(+)</text>
        <dbReference type="Rhea" id="RHEA:31575"/>
        <dbReference type="ChEBI" id="CHEBI:15377"/>
        <dbReference type="ChEBI" id="CHEBI:15378"/>
        <dbReference type="ChEBI" id="CHEBI:33019"/>
        <dbReference type="ChEBI" id="CHEBI:63224"/>
        <dbReference type="ChEBI" id="CHEBI:77896"/>
        <dbReference type="EC" id="3.6.1.55"/>
    </reaction>
</comment>
<dbReference type="STRING" id="1245526.SAMN05216580_0078"/>
<dbReference type="OrthoDB" id="9810648at2"/>
<organism evidence="20 21">
    <name type="scientific">Geopseudomonas guangdongensis</name>
    <dbReference type="NCBI Taxonomy" id="1245526"/>
    <lineage>
        <taxon>Bacteria</taxon>
        <taxon>Pseudomonadati</taxon>
        <taxon>Pseudomonadota</taxon>
        <taxon>Gammaproteobacteria</taxon>
        <taxon>Pseudomonadales</taxon>
        <taxon>Pseudomonadaceae</taxon>
        <taxon>Geopseudomonas</taxon>
    </lineage>
</organism>
<dbReference type="GO" id="GO:0009228">
    <property type="term" value="P:thiamine biosynthetic process"/>
    <property type="evidence" value="ECO:0007669"/>
    <property type="project" value="UniProtKB-KW"/>
</dbReference>
<dbReference type="InterPro" id="IPR022998">
    <property type="entry name" value="ThiamineP_synth_TenI"/>
</dbReference>
<dbReference type="GO" id="GO:0044715">
    <property type="term" value="F:8-oxo-dGDP phosphatase activity"/>
    <property type="evidence" value="ECO:0007669"/>
    <property type="project" value="TreeGrafter"/>
</dbReference>
<dbReference type="InterPro" id="IPR013785">
    <property type="entry name" value="Aldolase_TIM"/>
</dbReference>
<dbReference type="EC" id="3.6.1.55" evidence="12"/>
<keyword evidence="8 18" id="KW-0460">Magnesium</keyword>
<dbReference type="AlphaFoldDB" id="A0A1H2DY08"/>
<dbReference type="GO" id="GO:0044716">
    <property type="term" value="F:8-oxo-GDP phosphatase activity"/>
    <property type="evidence" value="ECO:0007669"/>
    <property type="project" value="TreeGrafter"/>
</dbReference>
<evidence type="ECO:0000256" key="4">
    <source>
        <dbReference type="ARBA" id="ARBA00022705"/>
    </source>
</evidence>
<evidence type="ECO:0000256" key="18">
    <source>
        <dbReference type="PIRSR" id="PIRSR603561-2"/>
    </source>
</evidence>
<dbReference type="PROSITE" id="PS51462">
    <property type="entry name" value="NUDIX"/>
    <property type="match status" value="1"/>
</dbReference>
<proteinExistence type="inferred from homology"/>
<feature type="binding site" evidence="18">
    <location>
        <position position="37"/>
    </location>
    <ligand>
        <name>Mg(2+)</name>
        <dbReference type="ChEBI" id="CHEBI:18420"/>
    </ligand>
</feature>
<dbReference type="CDD" id="cd00564">
    <property type="entry name" value="TMP_TenI"/>
    <property type="match status" value="1"/>
</dbReference>
<evidence type="ECO:0000256" key="6">
    <source>
        <dbReference type="ARBA" id="ARBA00022763"/>
    </source>
</evidence>
<dbReference type="InterPro" id="IPR029119">
    <property type="entry name" value="MutY_C"/>
</dbReference>
<dbReference type="RefSeq" id="WP_090211279.1">
    <property type="nucleotide sequence ID" value="NZ_LT629780.1"/>
</dbReference>
<comment type="cofactor">
    <cofactor evidence="1 18">
        <name>Mg(2+)</name>
        <dbReference type="ChEBI" id="CHEBI:18420"/>
    </cofactor>
</comment>
<dbReference type="FunFam" id="3.90.79.10:FF:000014">
    <property type="entry name" value="8-oxo-dGTP diphosphatase MutT"/>
    <property type="match status" value="1"/>
</dbReference>
<feature type="binding site" evidence="17">
    <location>
        <position position="23"/>
    </location>
    <ligand>
        <name>8-oxo-dGTP</name>
        <dbReference type="ChEBI" id="CHEBI:77896"/>
    </ligand>
</feature>
<evidence type="ECO:0000256" key="16">
    <source>
        <dbReference type="ARBA" id="ARBA00042798"/>
    </source>
</evidence>
<evidence type="ECO:0000256" key="1">
    <source>
        <dbReference type="ARBA" id="ARBA00001946"/>
    </source>
</evidence>
<evidence type="ECO:0000256" key="7">
    <source>
        <dbReference type="ARBA" id="ARBA00022801"/>
    </source>
</evidence>
<evidence type="ECO:0000256" key="14">
    <source>
        <dbReference type="ARBA" id="ARBA00041592"/>
    </source>
</evidence>
<dbReference type="CDD" id="cd03425">
    <property type="entry name" value="NUDIX_MutT_NudA_like"/>
    <property type="match status" value="1"/>
</dbReference>
<dbReference type="GO" id="GO:0006260">
    <property type="term" value="P:DNA replication"/>
    <property type="evidence" value="ECO:0007669"/>
    <property type="project" value="UniProtKB-KW"/>
</dbReference>
<dbReference type="Pfam" id="PF02581">
    <property type="entry name" value="TMP-TENI"/>
    <property type="match status" value="1"/>
</dbReference>
<keyword evidence="6" id="KW-0227">DNA damage</keyword>
<dbReference type="Pfam" id="PF14815">
    <property type="entry name" value="NUDIX_4"/>
    <property type="match status" value="1"/>
</dbReference>
<feature type="binding site" evidence="18">
    <location>
        <position position="57"/>
    </location>
    <ligand>
        <name>Mg(2+)</name>
        <dbReference type="ChEBI" id="CHEBI:18420"/>
    </ligand>
</feature>
<feature type="binding site" evidence="17">
    <location>
        <begin position="34"/>
        <end position="37"/>
    </location>
    <ligand>
        <name>8-oxo-dGTP</name>
        <dbReference type="ChEBI" id="CHEBI:77896"/>
    </ligand>
</feature>
<gene>
    <name evidence="20" type="ORF">SAMN05216580_0078</name>
</gene>
<evidence type="ECO:0000256" key="15">
    <source>
        <dbReference type="ARBA" id="ARBA00041979"/>
    </source>
</evidence>
<dbReference type="GO" id="GO:0046872">
    <property type="term" value="F:metal ion binding"/>
    <property type="evidence" value="ECO:0007669"/>
    <property type="project" value="UniProtKB-KW"/>
</dbReference>
<dbReference type="NCBIfam" id="NF006530">
    <property type="entry name" value="PRK08999.1"/>
    <property type="match status" value="1"/>
</dbReference>
<dbReference type="InterPro" id="IPR003561">
    <property type="entry name" value="Mutator_MutT"/>
</dbReference>
<evidence type="ECO:0000256" key="9">
    <source>
        <dbReference type="ARBA" id="ARBA00023204"/>
    </source>
</evidence>
<evidence type="ECO:0000256" key="12">
    <source>
        <dbReference type="ARBA" id="ARBA00038905"/>
    </source>
</evidence>
<dbReference type="InterPro" id="IPR015797">
    <property type="entry name" value="NUDIX_hydrolase-like_dom_sf"/>
</dbReference>
<keyword evidence="21" id="KW-1185">Reference proteome</keyword>
<evidence type="ECO:0000256" key="11">
    <source>
        <dbReference type="ARBA" id="ARBA00036904"/>
    </source>
</evidence>
<dbReference type="SUPFAM" id="SSF51391">
    <property type="entry name" value="Thiamin phosphate synthase"/>
    <property type="match status" value="1"/>
</dbReference>
<dbReference type="Gene3D" id="3.20.20.70">
    <property type="entry name" value="Aldolase class I"/>
    <property type="match status" value="1"/>
</dbReference>
<dbReference type="Gene3D" id="3.90.79.10">
    <property type="entry name" value="Nucleoside Triphosphate Pyrophosphohydrolase"/>
    <property type="match status" value="1"/>
</dbReference>
<dbReference type="GO" id="GO:0006281">
    <property type="term" value="P:DNA repair"/>
    <property type="evidence" value="ECO:0007669"/>
    <property type="project" value="UniProtKB-KW"/>
</dbReference>
<dbReference type="GO" id="GO:0035539">
    <property type="term" value="F:8-oxo-7,8-dihydrodeoxyguanosine triphosphate pyrophosphatase activity"/>
    <property type="evidence" value="ECO:0007669"/>
    <property type="project" value="UniProtKB-EC"/>
</dbReference>
<dbReference type="EMBL" id="LT629780">
    <property type="protein sequence ID" value="SDT87318.1"/>
    <property type="molecule type" value="Genomic_DNA"/>
</dbReference>
<keyword evidence="7" id="KW-0378">Hydrolase</keyword>
<evidence type="ECO:0000256" key="10">
    <source>
        <dbReference type="ARBA" id="ARBA00035861"/>
    </source>
</evidence>
<dbReference type="InterPro" id="IPR000086">
    <property type="entry name" value="NUDIX_hydrolase_dom"/>
</dbReference>
<dbReference type="InterPro" id="IPR020084">
    <property type="entry name" value="NUDIX_hydrolase_CS"/>
</dbReference>
<dbReference type="SUPFAM" id="SSF55811">
    <property type="entry name" value="Nudix"/>
    <property type="match status" value="1"/>
</dbReference>
<evidence type="ECO:0000256" key="3">
    <source>
        <dbReference type="ARBA" id="ARBA00022457"/>
    </source>
</evidence>
<name>A0A1H2DY08_9GAMM</name>
<dbReference type="PANTHER" id="PTHR47707:SF1">
    <property type="entry name" value="NUDIX HYDROLASE FAMILY PROTEIN"/>
    <property type="match status" value="1"/>
</dbReference>
<dbReference type="NCBIfam" id="TIGR00586">
    <property type="entry name" value="mutt"/>
    <property type="match status" value="1"/>
</dbReference>
<evidence type="ECO:0000313" key="21">
    <source>
        <dbReference type="Proteomes" id="UP000243063"/>
    </source>
</evidence>
<dbReference type="PANTHER" id="PTHR47707">
    <property type="entry name" value="8-OXO-DGTP DIPHOSPHATASE"/>
    <property type="match status" value="1"/>
</dbReference>
<evidence type="ECO:0000313" key="20">
    <source>
        <dbReference type="EMBL" id="SDT87318.1"/>
    </source>
</evidence>
<evidence type="ECO:0000259" key="19">
    <source>
        <dbReference type="PROSITE" id="PS51462"/>
    </source>
</evidence>
<sequence length="313" mass="33381">MKALHVVAAVIRGTDGRILLAQRPADKHQGGLWEFPGGKVEAGEPVEAALARELHEELDIRVEQARPLIEVRHDYPDLSVLLDVWEVSGFAGTPRGMEGQPLVWAEESALDDFQFPAANRPIVTAARLPADYLITPAAGAAAELLAGIERALARGVRLLQLRAPQLSVSAYRALADEVLALCAGRAEVLLKGPLAWVADFPAAGWHLTAAQLRELAGAPRPLPAGRWLAASCHDAEELALAAQLGVDFATLSPVQPTASHPGVAPLGWERAAELIRGFNQPVYLLGGLGPDERERAWRSGAQGVAGIRGLWPC</sequence>
<dbReference type="GO" id="GO:0008413">
    <property type="term" value="F:8-oxo-7,8-dihydroguanosine triphosphate pyrophosphatase activity"/>
    <property type="evidence" value="ECO:0007669"/>
    <property type="project" value="InterPro"/>
</dbReference>
<evidence type="ECO:0000256" key="5">
    <source>
        <dbReference type="ARBA" id="ARBA00022723"/>
    </source>
</evidence>
<feature type="binding site" evidence="17">
    <location>
        <position position="28"/>
    </location>
    <ligand>
        <name>8-oxo-dGTP</name>
        <dbReference type="ChEBI" id="CHEBI:77896"/>
    </ligand>
</feature>
<comment type="similarity">
    <text evidence="2">Belongs to the Nudix hydrolase family.</text>
</comment>
<feature type="domain" description="Nudix hydrolase" evidence="19">
    <location>
        <begin position="1"/>
        <end position="128"/>
    </location>
</feature>
<dbReference type="InterPro" id="IPR036206">
    <property type="entry name" value="ThiamineP_synth_sf"/>
</dbReference>
<reference evidence="21" key="1">
    <citation type="submission" date="2016-10" db="EMBL/GenBank/DDBJ databases">
        <authorList>
            <person name="Varghese N."/>
            <person name="Submissions S."/>
        </authorList>
    </citation>
    <scope>NUCLEOTIDE SEQUENCE [LARGE SCALE GENOMIC DNA]</scope>
    <source>
        <strain evidence="21">CCTCC 2012022</strain>
    </source>
</reference>
<protein>
    <recommendedName>
        <fullName evidence="13">8-oxo-dGTP diphosphatase</fullName>
        <ecNumber evidence="12">3.6.1.55</ecNumber>
    </recommendedName>
    <alternativeName>
        <fullName evidence="16">7,8-dihydro-8-oxoguanine-triphosphatase</fullName>
    </alternativeName>
    <alternativeName>
        <fullName evidence="15">Mutator protein MutT</fullName>
    </alternativeName>
    <alternativeName>
        <fullName evidence="14">dGTP pyrophosphohydrolase</fullName>
    </alternativeName>
</protein>
<dbReference type="PROSITE" id="PS00893">
    <property type="entry name" value="NUDIX_BOX"/>
    <property type="match status" value="1"/>
</dbReference>
<evidence type="ECO:0000256" key="8">
    <source>
        <dbReference type="ARBA" id="ARBA00022842"/>
    </source>
</evidence>
<evidence type="ECO:0000256" key="2">
    <source>
        <dbReference type="ARBA" id="ARBA00005582"/>
    </source>
</evidence>